<dbReference type="InterPro" id="IPR011009">
    <property type="entry name" value="Kinase-like_dom_sf"/>
</dbReference>
<dbReference type="InterPro" id="IPR045270">
    <property type="entry name" value="STKc_AGC"/>
</dbReference>
<gene>
    <name evidence="9" type="ORF">PBRA_008027</name>
    <name evidence="10" type="ORF">PLBR_LOCUS2289</name>
</gene>
<sequence>MLRPHHDRALPTVTATPGQTFAIDRAGCRSVHRTADDFEAIRRVLQTRYDFREPILSAGSDAAVGMQAWLQKALTAPLTRSSPELRRFLEPDSADSEDDIDADLDDALGNLSVDEDLDKEIKQSLSVPTVPASLDDFQLLKVIGKGAFGKVMLVRSKSDPKQLFALKQLDKSKVRNKDQSEHAMTERNILEYIRHPFIVTMRGAFQTESKLFIVLDYCAGGELFFHLQRMGTFSEELARFYTAQLVLAIEYLHELGIVFRDLKLENVLLDAKGNIQLTDFGLSKEGVADNVSARSFCGTPEYLAPEVLTGTGYGRAADWWSLGTLLFEMLTGLPPFYAKDSKQLFQRILTSRLRLPYHVSPEAGDLLQRLLSRNVESRIGSSDDDAREIKQHCFFAGIDWDLLLAKEVPPPFNPCDGLAPDDTSNFDIDFTNLPVASTDLASGSFVKDVDPDLSNSLSDFPFPLNPASGQR</sequence>
<keyword evidence="5 6" id="KW-0067">ATP-binding</keyword>
<dbReference type="PROSITE" id="PS00107">
    <property type="entry name" value="PROTEIN_KINASE_ATP"/>
    <property type="match status" value="1"/>
</dbReference>
<evidence type="ECO:0000256" key="4">
    <source>
        <dbReference type="ARBA" id="ARBA00022777"/>
    </source>
</evidence>
<dbReference type="Proteomes" id="UP000039324">
    <property type="component" value="Unassembled WGS sequence"/>
</dbReference>
<keyword evidence="4" id="KW-0418">Kinase</keyword>
<dbReference type="GO" id="GO:0004674">
    <property type="term" value="F:protein serine/threonine kinase activity"/>
    <property type="evidence" value="ECO:0007669"/>
    <property type="project" value="UniProtKB-KW"/>
</dbReference>
<evidence type="ECO:0000256" key="2">
    <source>
        <dbReference type="ARBA" id="ARBA00022679"/>
    </source>
</evidence>
<dbReference type="Proteomes" id="UP000290189">
    <property type="component" value="Unassembled WGS sequence"/>
</dbReference>
<evidence type="ECO:0000313" key="12">
    <source>
        <dbReference type="Proteomes" id="UP000290189"/>
    </source>
</evidence>
<proteinExistence type="predicted"/>
<dbReference type="AlphaFoldDB" id="A0A0G4IY77"/>
<dbReference type="Gene3D" id="1.10.510.10">
    <property type="entry name" value="Transferase(Phosphotransferase) domain 1"/>
    <property type="match status" value="1"/>
</dbReference>
<name>A0A0G4IY77_PLABS</name>
<dbReference type="PROSITE" id="PS50011">
    <property type="entry name" value="PROTEIN_KINASE_DOM"/>
    <property type="match status" value="1"/>
</dbReference>
<evidence type="ECO:0000256" key="1">
    <source>
        <dbReference type="ARBA" id="ARBA00022527"/>
    </source>
</evidence>
<keyword evidence="3 6" id="KW-0547">Nucleotide-binding</keyword>
<protein>
    <recommendedName>
        <fullName evidence="13">Non-specific serine/threonine protein kinase</fullName>
    </recommendedName>
</protein>
<dbReference type="PANTHER" id="PTHR24351">
    <property type="entry name" value="RIBOSOMAL PROTEIN S6 KINASE"/>
    <property type="match status" value="1"/>
</dbReference>
<dbReference type="SMART" id="SM00220">
    <property type="entry name" value="S_TKc"/>
    <property type="match status" value="1"/>
</dbReference>
<accession>A0A0G4IY77</accession>
<reference evidence="9 11" key="1">
    <citation type="submission" date="2015-02" db="EMBL/GenBank/DDBJ databases">
        <authorList>
            <person name="Chooi Y.-H."/>
        </authorList>
    </citation>
    <scope>NUCLEOTIDE SEQUENCE [LARGE SCALE GENOMIC DNA]</scope>
    <source>
        <strain evidence="9">E3</strain>
    </source>
</reference>
<dbReference type="GO" id="GO:0005524">
    <property type="term" value="F:ATP binding"/>
    <property type="evidence" value="ECO:0007669"/>
    <property type="project" value="UniProtKB-UniRule"/>
</dbReference>
<dbReference type="Gene3D" id="3.30.200.20">
    <property type="entry name" value="Phosphorylase Kinase, domain 1"/>
    <property type="match status" value="1"/>
</dbReference>
<evidence type="ECO:0000256" key="5">
    <source>
        <dbReference type="ARBA" id="ARBA00022840"/>
    </source>
</evidence>
<dbReference type="SUPFAM" id="SSF56112">
    <property type="entry name" value="Protein kinase-like (PK-like)"/>
    <property type="match status" value="1"/>
</dbReference>
<dbReference type="STRING" id="37360.A0A0G4IY77"/>
<dbReference type="InterPro" id="IPR000719">
    <property type="entry name" value="Prot_kinase_dom"/>
</dbReference>
<evidence type="ECO:0000259" key="8">
    <source>
        <dbReference type="PROSITE" id="PS51285"/>
    </source>
</evidence>
<dbReference type="InterPro" id="IPR017441">
    <property type="entry name" value="Protein_kinase_ATP_BS"/>
</dbReference>
<keyword evidence="1" id="KW-0723">Serine/threonine-protein kinase</keyword>
<feature type="binding site" evidence="6">
    <location>
        <position position="167"/>
    </location>
    <ligand>
        <name>ATP</name>
        <dbReference type="ChEBI" id="CHEBI:30616"/>
    </ligand>
</feature>
<dbReference type="FunFam" id="3.30.200.20:FF:000537">
    <property type="entry name" value="Non-specific serine/threonine protein kinase"/>
    <property type="match status" value="1"/>
</dbReference>
<evidence type="ECO:0000313" key="10">
    <source>
        <dbReference type="EMBL" id="SPQ95074.1"/>
    </source>
</evidence>
<keyword evidence="10" id="KW-0496">Mitochondrion</keyword>
<reference evidence="10 12" key="2">
    <citation type="submission" date="2018-03" db="EMBL/GenBank/DDBJ databases">
        <authorList>
            <person name="Fogelqvist J."/>
        </authorList>
    </citation>
    <scope>NUCLEOTIDE SEQUENCE [LARGE SCALE GENOMIC DNA]</scope>
</reference>
<dbReference type="SMART" id="SM00133">
    <property type="entry name" value="S_TK_X"/>
    <property type="match status" value="1"/>
</dbReference>
<dbReference type="PROSITE" id="PS51285">
    <property type="entry name" value="AGC_KINASE_CTER"/>
    <property type="match status" value="1"/>
</dbReference>
<evidence type="ECO:0000259" key="7">
    <source>
        <dbReference type="PROSITE" id="PS50011"/>
    </source>
</evidence>
<organism evidence="9 11">
    <name type="scientific">Plasmodiophora brassicae</name>
    <name type="common">Clubroot disease agent</name>
    <dbReference type="NCBI Taxonomy" id="37360"/>
    <lineage>
        <taxon>Eukaryota</taxon>
        <taxon>Sar</taxon>
        <taxon>Rhizaria</taxon>
        <taxon>Endomyxa</taxon>
        <taxon>Phytomyxea</taxon>
        <taxon>Plasmodiophorida</taxon>
        <taxon>Plasmodiophoridae</taxon>
        <taxon>Plasmodiophora</taxon>
    </lineage>
</organism>
<evidence type="ECO:0000256" key="6">
    <source>
        <dbReference type="PROSITE-ProRule" id="PRU10141"/>
    </source>
</evidence>
<geneLocation type="mitochondrion" evidence="10"/>
<dbReference type="EMBL" id="CDSF01000100">
    <property type="protein sequence ID" value="CEP00293.1"/>
    <property type="molecule type" value="Genomic_DNA"/>
</dbReference>
<dbReference type="Pfam" id="PF00069">
    <property type="entry name" value="Pkinase"/>
    <property type="match status" value="1"/>
</dbReference>
<evidence type="ECO:0008006" key="13">
    <source>
        <dbReference type="Google" id="ProtNLM"/>
    </source>
</evidence>
<keyword evidence="11" id="KW-1185">Reference proteome</keyword>
<dbReference type="InterPro" id="IPR000961">
    <property type="entry name" value="AGC-kinase_C"/>
</dbReference>
<dbReference type="FunFam" id="1.10.510.10:FF:000008">
    <property type="entry name" value="Non-specific serine/threonine protein kinase"/>
    <property type="match status" value="1"/>
</dbReference>
<evidence type="ECO:0000313" key="9">
    <source>
        <dbReference type="EMBL" id="CEP00293.1"/>
    </source>
</evidence>
<feature type="domain" description="Protein kinase" evidence="7">
    <location>
        <begin position="137"/>
        <end position="395"/>
    </location>
</feature>
<dbReference type="OrthoDB" id="63267at2759"/>
<evidence type="ECO:0000256" key="3">
    <source>
        <dbReference type="ARBA" id="ARBA00022741"/>
    </source>
</evidence>
<feature type="domain" description="AGC-kinase C-terminal" evidence="8">
    <location>
        <begin position="396"/>
        <end position="471"/>
    </location>
</feature>
<evidence type="ECO:0000313" key="11">
    <source>
        <dbReference type="Proteomes" id="UP000039324"/>
    </source>
</evidence>
<dbReference type="EMBL" id="OVEO01000003">
    <property type="protein sequence ID" value="SPQ95074.1"/>
    <property type="molecule type" value="Genomic_DNA"/>
</dbReference>
<dbReference type="OMA" id="CIDNERR"/>
<dbReference type="CDD" id="cd05123">
    <property type="entry name" value="STKc_AGC"/>
    <property type="match status" value="1"/>
</dbReference>
<keyword evidence="2" id="KW-0808">Transferase</keyword>